<dbReference type="SUPFAM" id="SSF50447">
    <property type="entry name" value="Translation proteins"/>
    <property type="match status" value="1"/>
</dbReference>
<evidence type="ECO:0000313" key="7">
    <source>
        <dbReference type="Proteomes" id="UP000756346"/>
    </source>
</evidence>
<keyword evidence="1" id="KW-0547">Nucleotide-binding</keyword>
<protein>
    <submittedName>
        <fullName evidence="6">P-loop containing nucleoside triphosphate hydrolase protein</fullName>
    </submittedName>
</protein>
<dbReference type="OrthoDB" id="198619at2759"/>
<name>A0A9P8Y914_9PEZI</name>
<evidence type="ECO:0000256" key="2">
    <source>
        <dbReference type="ARBA" id="ARBA00022917"/>
    </source>
</evidence>
<dbReference type="InterPro" id="IPR031157">
    <property type="entry name" value="G_TR_CS"/>
</dbReference>
<evidence type="ECO:0000259" key="5">
    <source>
        <dbReference type="PROSITE" id="PS51722"/>
    </source>
</evidence>
<dbReference type="RefSeq" id="XP_046012595.1">
    <property type="nucleotide sequence ID" value="XM_046158697.1"/>
</dbReference>
<dbReference type="Gene3D" id="3.30.70.240">
    <property type="match status" value="1"/>
</dbReference>
<dbReference type="CDD" id="cd03713">
    <property type="entry name" value="EFG_mtEFG_C"/>
    <property type="match status" value="1"/>
</dbReference>
<keyword evidence="6" id="KW-0378">Hydrolase</keyword>
<dbReference type="SMART" id="SM00838">
    <property type="entry name" value="EFG_C"/>
    <property type="match status" value="1"/>
</dbReference>
<dbReference type="InterPro" id="IPR005225">
    <property type="entry name" value="Small_GTP-bd"/>
</dbReference>
<keyword evidence="7" id="KW-1185">Reference proteome</keyword>
<evidence type="ECO:0000256" key="1">
    <source>
        <dbReference type="ARBA" id="ARBA00022741"/>
    </source>
</evidence>
<dbReference type="InterPro" id="IPR041095">
    <property type="entry name" value="EFG_II"/>
</dbReference>
<dbReference type="PROSITE" id="PS51722">
    <property type="entry name" value="G_TR_2"/>
    <property type="match status" value="1"/>
</dbReference>
<dbReference type="InterPro" id="IPR053905">
    <property type="entry name" value="EF-G-like_DII"/>
</dbReference>
<organism evidence="6 7">
    <name type="scientific">Microdochium trichocladiopsis</name>
    <dbReference type="NCBI Taxonomy" id="1682393"/>
    <lineage>
        <taxon>Eukaryota</taxon>
        <taxon>Fungi</taxon>
        <taxon>Dikarya</taxon>
        <taxon>Ascomycota</taxon>
        <taxon>Pezizomycotina</taxon>
        <taxon>Sordariomycetes</taxon>
        <taxon>Xylariomycetidae</taxon>
        <taxon>Xylariales</taxon>
        <taxon>Microdochiaceae</taxon>
        <taxon>Microdochium</taxon>
    </lineage>
</organism>
<dbReference type="AlphaFoldDB" id="A0A9P8Y914"/>
<dbReference type="EMBL" id="JAGTJQ010000005">
    <property type="protein sequence ID" value="KAH7030915.1"/>
    <property type="molecule type" value="Genomic_DNA"/>
</dbReference>
<evidence type="ECO:0000256" key="3">
    <source>
        <dbReference type="ARBA" id="ARBA00023128"/>
    </source>
</evidence>
<dbReference type="GO" id="GO:0032543">
    <property type="term" value="P:mitochondrial translation"/>
    <property type="evidence" value="ECO:0007669"/>
    <property type="project" value="TreeGrafter"/>
</dbReference>
<dbReference type="InterPro" id="IPR000640">
    <property type="entry name" value="EFG_V-like"/>
</dbReference>
<dbReference type="PRINTS" id="PR00315">
    <property type="entry name" value="ELONGATNFCT"/>
</dbReference>
<dbReference type="GO" id="GO:0005759">
    <property type="term" value="C:mitochondrial matrix"/>
    <property type="evidence" value="ECO:0007669"/>
    <property type="project" value="UniProtKB-ARBA"/>
</dbReference>
<evidence type="ECO:0000256" key="4">
    <source>
        <dbReference type="ARBA" id="ARBA00023134"/>
    </source>
</evidence>
<reference evidence="6" key="1">
    <citation type="journal article" date="2021" name="Nat. Commun.">
        <title>Genetic determinants of endophytism in the Arabidopsis root mycobiome.</title>
        <authorList>
            <person name="Mesny F."/>
            <person name="Miyauchi S."/>
            <person name="Thiergart T."/>
            <person name="Pickel B."/>
            <person name="Atanasova L."/>
            <person name="Karlsson M."/>
            <person name="Huettel B."/>
            <person name="Barry K.W."/>
            <person name="Haridas S."/>
            <person name="Chen C."/>
            <person name="Bauer D."/>
            <person name="Andreopoulos W."/>
            <person name="Pangilinan J."/>
            <person name="LaButti K."/>
            <person name="Riley R."/>
            <person name="Lipzen A."/>
            <person name="Clum A."/>
            <person name="Drula E."/>
            <person name="Henrissat B."/>
            <person name="Kohler A."/>
            <person name="Grigoriev I.V."/>
            <person name="Martin F.M."/>
            <person name="Hacquard S."/>
        </authorList>
    </citation>
    <scope>NUCLEOTIDE SEQUENCE</scope>
    <source>
        <strain evidence="6">MPI-CAGE-CH-0230</strain>
    </source>
</reference>
<keyword evidence="2" id="KW-0648">Protein biosynthesis</keyword>
<dbReference type="InterPro" id="IPR000795">
    <property type="entry name" value="T_Tr_GTP-bd_dom"/>
</dbReference>
<dbReference type="PANTHER" id="PTHR43261:SF1">
    <property type="entry name" value="RIBOSOME-RELEASING FACTOR 2, MITOCHONDRIAL"/>
    <property type="match status" value="1"/>
</dbReference>
<dbReference type="Pfam" id="PF22042">
    <property type="entry name" value="EF-G_D2"/>
    <property type="match status" value="1"/>
</dbReference>
<dbReference type="GeneID" id="70188243"/>
<dbReference type="Gene3D" id="3.30.70.870">
    <property type="entry name" value="Elongation Factor G (Translational Gtpase), domain 3"/>
    <property type="match status" value="1"/>
</dbReference>
<dbReference type="GO" id="GO:0003924">
    <property type="term" value="F:GTPase activity"/>
    <property type="evidence" value="ECO:0007669"/>
    <property type="project" value="InterPro"/>
</dbReference>
<accession>A0A9P8Y914</accession>
<dbReference type="Gene3D" id="2.40.30.10">
    <property type="entry name" value="Translation factors"/>
    <property type="match status" value="1"/>
</dbReference>
<dbReference type="FunFam" id="3.40.50.300:FF:000514">
    <property type="entry name" value="Ribosome-releasing factor 2, mitochondrial"/>
    <property type="match status" value="1"/>
</dbReference>
<dbReference type="SUPFAM" id="SSF54980">
    <property type="entry name" value="EF-G C-terminal domain-like"/>
    <property type="match status" value="2"/>
</dbReference>
<dbReference type="InterPro" id="IPR035647">
    <property type="entry name" value="EFG_III/V"/>
</dbReference>
<feature type="domain" description="Tr-type G" evidence="5">
    <location>
        <begin position="53"/>
        <end position="342"/>
    </location>
</feature>
<dbReference type="SUPFAM" id="SSF52540">
    <property type="entry name" value="P-loop containing nucleoside triphosphate hydrolases"/>
    <property type="match status" value="1"/>
</dbReference>
<dbReference type="GO" id="GO:0032790">
    <property type="term" value="P:ribosome disassembly"/>
    <property type="evidence" value="ECO:0007669"/>
    <property type="project" value="TreeGrafter"/>
</dbReference>
<proteinExistence type="predicted"/>
<keyword evidence="3" id="KW-0496">Mitochondrion</keyword>
<comment type="caution">
    <text evidence="6">The sequence shown here is derived from an EMBL/GenBank/DDBJ whole genome shotgun (WGS) entry which is preliminary data.</text>
</comment>
<gene>
    <name evidence="6" type="ORF">B0I36DRAFT_362714</name>
</gene>
<dbReference type="NCBIfam" id="TIGR00231">
    <property type="entry name" value="small_GTP"/>
    <property type="match status" value="1"/>
</dbReference>
<dbReference type="PANTHER" id="PTHR43261">
    <property type="entry name" value="TRANSLATION ELONGATION FACTOR G-RELATED"/>
    <property type="match status" value="1"/>
</dbReference>
<dbReference type="Pfam" id="PF14492">
    <property type="entry name" value="EFG_III"/>
    <property type="match status" value="1"/>
</dbReference>
<dbReference type="InterPro" id="IPR035649">
    <property type="entry name" value="EFG_V"/>
</dbReference>
<dbReference type="Gene3D" id="3.40.50.300">
    <property type="entry name" value="P-loop containing nucleotide triphosphate hydrolases"/>
    <property type="match status" value="1"/>
</dbReference>
<dbReference type="PROSITE" id="PS00301">
    <property type="entry name" value="G_TR_1"/>
    <property type="match status" value="1"/>
</dbReference>
<evidence type="ECO:0000313" key="6">
    <source>
        <dbReference type="EMBL" id="KAH7030915.1"/>
    </source>
</evidence>
<dbReference type="InterPro" id="IPR027417">
    <property type="entry name" value="P-loop_NTPase"/>
</dbReference>
<keyword evidence="4" id="KW-0342">GTP-binding</keyword>
<dbReference type="Pfam" id="PF00009">
    <property type="entry name" value="GTP_EFTU"/>
    <property type="match status" value="1"/>
</dbReference>
<sequence length="828" mass="90671">MSFIAPLWRTPLRSRGSIAAAAWPLRSRLSLSRHAVRHIAVPSREAPGDVGVRDLRNIGIIAHVDAGKTTTTEQMLYNSGATRHAGNVDHGDTVTDFLPMERQRGITIQSAAITFPWPPQERLGPGERSNVINLIDTPGHVDFRFEVERCMPVLDGAVCVIDGVEGVEAHTERVWASANEFKVPRIIFVNKLDREGASFKKSIQDIGVKLNGMPLVCQIPWWSQDTVKGIVDVIEGTVVSWAGTKDKPEDLSVHKVEGTLKDECDTAREKLVELLCEKDDDLLEKWTEMGKDLPSADIKNSIRRIINDGHGSLIPVFAGSSLKNIGVASLLNAVNEYLPSPQDRPELEVRIGKEQQSLTKALSSTTSNKKNAPKVEALASVFKVVNDPVRGMLTFVRVYYGNLRKNMSMWNTNLQEFERPLNMLQIAGGKTIEIPHISTGSIGAITGLKAARTGDTLLTFSTPKAPASLVSTIQVRPPDIPPAVAFMFVEAYTPTGARALETALQNASREDPSLRWSLDEKTEQYTLSGMGTLHLEVARDRLENHYKVEAIWGKIAVDYKECLSQATPPTAAAFDKVVAGKAGKAGCTVVVEPFTDEDREALAGSFIERDGNIIKIDIIDSQDSGTSTSEDFDAHGIRQQLTNGAIAALTRGPRRSSPMHQCLVTVTFDTSTDYFGPAPGHTASAASKAVRLALKDAHDKGHIGIMEPVMKTTISCPDAAAEAVQHDLHSARGGHVLEVRDLADDSMREGSDVFLSDIYAPPDPYEFQTTLRDTQRGRMRMLQIVAKVPLAEMLDYDGVLRSKTKGRHTLTMELESFEKVTGAREKNL</sequence>
<dbReference type="GO" id="GO:0005525">
    <property type="term" value="F:GTP binding"/>
    <property type="evidence" value="ECO:0007669"/>
    <property type="project" value="UniProtKB-KW"/>
</dbReference>
<dbReference type="Proteomes" id="UP000756346">
    <property type="component" value="Unassembled WGS sequence"/>
</dbReference>
<dbReference type="InterPro" id="IPR009000">
    <property type="entry name" value="Transl_B-barrel_sf"/>
</dbReference>